<accession>A0A7M2QN84</accession>
<proteinExistence type="predicted"/>
<protein>
    <recommendedName>
        <fullName evidence="2">Tail fiber assembly protein</fullName>
    </recommendedName>
</protein>
<dbReference type="EMBL" id="MT993627">
    <property type="protein sequence ID" value="QOV05600.1"/>
    <property type="molecule type" value="Genomic_DNA"/>
</dbReference>
<reference evidence="1" key="1">
    <citation type="submission" date="2020-09" db="EMBL/GenBank/DDBJ databases">
        <authorList>
            <person name="Eze J.U."/>
            <person name="Rahube T.O."/>
        </authorList>
    </citation>
    <scope>NUCLEOTIDE SEQUENCE</scope>
</reference>
<evidence type="ECO:0000313" key="1">
    <source>
        <dbReference type="EMBL" id="QOV05600.1"/>
    </source>
</evidence>
<organism evidence="1">
    <name type="scientific">feces metagenome</name>
    <dbReference type="NCBI Taxonomy" id="1861841"/>
    <lineage>
        <taxon>unclassified sequences</taxon>
        <taxon>metagenomes</taxon>
        <taxon>organismal metagenomes</taxon>
    </lineage>
</organism>
<dbReference type="InterPro" id="IPR003458">
    <property type="entry name" value="Phage_T4_Gp38_tail_assem"/>
</dbReference>
<evidence type="ECO:0008006" key="2">
    <source>
        <dbReference type="Google" id="ProtNLM"/>
    </source>
</evidence>
<name>A0A7M2QN84_9ZZZZ</name>
<dbReference type="Pfam" id="PF02413">
    <property type="entry name" value="Caudo_TAP"/>
    <property type="match status" value="1"/>
</dbReference>
<sequence length="141" mass="16028">MKERYFWSAKENGFYPESMKALYENSPDGWPEDAVEISEELYNSLLEGQCRGKVITSGSDGTPLLSDPVIDHTALAEAEKSRLGSKAEEMILPLQRAVKYEIASEEEMERLKQWEIFSVKLSRIDTSLAPEVEWPEPPSDE</sequence>
<dbReference type="AlphaFoldDB" id="A0A7M2QN84"/>